<evidence type="ECO:0000313" key="7">
    <source>
        <dbReference type="Proteomes" id="UP001187471"/>
    </source>
</evidence>
<dbReference type="PANTHER" id="PTHR11040">
    <property type="entry name" value="ZINC/IRON TRANSPORTER"/>
    <property type="match status" value="1"/>
</dbReference>
<organism evidence="6 7">
    <name type="scientific">Escallonia rubra</name>
    <dbReference type="NCBI Taxonomy" id="112253"/>
    <lineage>
        <taxon>Eukaryota</taxon>
        <taxon>Viridiplantae</taxon>
        <taxon>Streptophyta</taxon>
        <taxon>Embryophyta</taxon>
        <taxon>Tracheophyta</taxon>
        <taxon>Spermatophyta</taxon>
        <taxon>Magnoliopsida</taxon>
        <taxon>eudicotyledons</taxon>
        <taxon>Gunneridae</taxon>
        <taxon>Pentapetalae</taxon>
        <taxon>asterids</taxon>
        <taxon>campanulids</taxon>
        <taxon>Escalloniales</taxon>
        <taxon>Escalloniaceae</taxon>
        <taxon>Escallonia</taxon>
    </lineage>
</organism>
<feature type="transmembrane region" description="Helical" evidence="5">
    <location>
        <begin position="12"/>
        <end position="29"/>
    </location>
</feature>
<feature type="transmembrane region" description="Helical" evidence="5">
    <location>
        <begin position="268"/>
        <end position="286"/>
    </location>
</feature>
<protein>
    <recommendedName>
        <fullName evidence="8">Zinc transporter 2</fullName>
    </recommendedName>
</protein>
<evidence type="ECO:0000256" key="2">
    <source>
        <dbReference type="ARBA" id="ARBA00022692"/>
    </source>
</evidence>
<keyword evidence="7" id="KW-1185">Reference proteome</keyword>
<dbReference type="EMBL" id="JAVXUO010000340">
    <property type="protein sequence ID" value="KAK2993171.1"/>
    <property type="molecule type" value="Genomic_DNA"/>
</dbReference>
<keyword evidence="3 5" id="KW-1133">Transmembrane helix</keyword>
<reference evidence="6" key="1">
    <citation type="submission" date="2022-12" db="EMBL/GenBank/DDBJ databases">
        <title>Draft genome assemblies for two species of Escallonia (Escalloniales).</title>
        <authorList>
            <person name="Chanderbali A."/>
            <person name="Dervinis C."/>
            <person name="Anghel I."/>
            <person name="Soltis D."/>
            <person name="Soltis P."/>
            <person name="Zapata F."/>
        </authorList>
    </citation>
    <scope>NUCLEOTIDE SEQUENCE</scope>
    <source>
        <strain evidence="6">UCBG92.1500</strain>
        <tissue evidence="6">Leaf</tissue>
    </source>
</reference>
<feature type="transmembrane region" description="Helical" evidence="5">
    <location>
        <begin position="77"/>
        <end position="95"/>
    </location>
</feature>
<feature type="transmembrane region" description="Helical" evidence="5">
    <location>
        <begin position="176"/>
        <end position="195"/>
    </location>
</feature>
<gene>
    <name evidence="6" type="ORF">RJ640_015358</name>
</gene>
<feature type="transmembrane region" description="Helical" evidence="5">
    <location>
        <begin position="207"/>
        <end position="225"/>
    </location>
</feature>
<proteinExistence type="predicted"/>
<accession>A0AA88RZM1</accession>
<evidence type="ECO:0000256" key="1">
    <source>
        <dbReference type="ARBA" id="ARBA00004141"/>
    </source>
</evidence>
<comment type="caution">
    <text evidence="6">The sequence shown here is derived from an EMBL/GenBank/DDBJ whole genome shotgun (WGS) entry which is preliminary data.</text>
</comment>
<evidence type="ECO:0000256" key="4">
    <source>
        <dbReference type="ARBA" id="ARBA00023136"/>
    </source>
</evidence>
<evidence type="ECO:0000313" key="6">
    <source>
        <dbReference type="EMBL" id="KAK2993171.1"/>
    </source>
</evidence>
<feature type="transmembrane region" description="Helical" evidence="5">
    <location>
        <begin position="49"/>
        <end position="70"/>
    </location>
</feature>
<comment type="subcellular location">
    <subcellularLocation>
        <location evidence="1">Membrane</location>
        <topology evidence="1">Multi-pass membrane protein</topology>
    </subcellularLocation>
</comment>
<keyword evidence="2 5" id="KW-0812">Transmembrane</keyword>
<sequence length="326" mass="35117">MASFNLLKSTPLIISILFFLEFSIINGHGDENHDSGSATDLHKKGLILVKVWCLIILFASTFAGGVSPYFYRWNENFLLLGTQFAGGVFLGTSLIHFLSDSASTFGELTTKSYPFAFMLASAGYLLTMLGDCIILLVMKSVEKSEAKVDVEEGHARELGTGLNPAFARTSSLGDTILLILALCFHSVFEGIAVGVSGSKADAWRNLWTISLHKIFAAIAMGIALLRMIPKRPFLATVAYSFAFAVSSPVGVGIGIAIDATTQGHGADWTYAISMGLACGVFIYVAINHLIAKGFKPQAKCYFDTPIFKFLAVLMGVGVIAVVMIWD</sequence>
<dbReference type="PANTHER" id="PTHR11040:SF140">
    <property type="entry name" value="ZRT (ZRT), IRT- (IRT-) LIKE PROTEIN TRANSPORTER"/>
    <property type="match status" value="1"/>
</dbReference>
<evidence type="ECO:0008006" key="8">
    <source>
        <dbReference type="Google" id="ProtNLM"/>
    </source>
</evidence>
<keyword evidence="4 5" id="KW-0472">Membrane</keyword>
<feature type="transmembrane region" description="Helical" evidence="5">
    <location>
        <begin position="306"/>
        <end position="325"/>
    </location>
</feature>
<dbReference type="Pfam" id="PF02535">
    <property type="entry name" value="Zip"/>
    <property type="match status" value="1"/>
</dbReference>
<name>A0AA88RZM1_9ASTE</name>
<dbReference type="Proteomes" id="UP001187471">
    <property type="component" value="Unassembled WGS sequence"/>
</dbReference>
<feature type="transmembrane region" description="Helical" evidence="5">
    <location>
        <begin position="115"/>
        <end position="137"/>
    </location>
</feature>
<evidence type="ECO:0000256" key="3">
    <source>
        <dbReference type="ARBA" id="ARBA00022989"/>
    </source>
</evidence>
<dbReference type="AlphaFoldDB" id="A0AA88RZM1"/>
<evidence type="ECO:0000256" key="5">
    <source>
        <dbReference type="SAM" id="Phobius"/>
    </source>
</evidence>
<dbReference type="InterPro" id="IPR003689">
    <property type="entry name" value="ZIP"/>
</dbReference>
<dbReference type="GO" id="GO:0016020">
    <property type="term" value="C:membrane"/>
    <property type="evidence" value="ECO:0007669"/>
    <property type="project" value="UniProtKB-SubCell"/>
</dbReference>
<dbReference type="GO" id="GO:0005385">
    <property type="term" value="F:zinc ion transmembrane transporter activity"/>
    <property type="evidence" value="ECO:0007669"/>
    <property type="project" value="TreeGrafter"/>
</dbReference>
<feature type="transmembrane region" description="Helical" evidence="5">
    <location>
        <begin position="237"/>
        <end position="256"/>
    </location>
</feature>